<evidence type="ECO:0000256" key="9">
    <source>
        <dbReference type="SAM" id="MobiDB-lite"/>
    </source>
</evidence>
<keyword evidence="10" id="KW-1185">Reference proteome</keyword>
<keyword evidence="4" id="KW-0132">Cell division</keyword>
<feature type="compositionally biased region" description="Basic residues" evidence="9">
    <location>
        <begin position="688"/>
        <end position="697"/>
    </location>
</feature>
<evidence type="ECO:0000256" key="7">
    <source>
        <dbReference type="ARBA" id="ARBA00023306"/>
    </source>
</evidence>
<keyword evidence="8" id="KW-0137">Centromere</keyword>
<dbReference type="AlphaFoldDB" id="A0A9F5IK98"/>
<feature type="compositionally biased region" description="Polar residues" evidence="9">
    <location>
        <begin position="760"/>
        <end position="778"/>
    </location>
</feature>
<dbReference type="GO" id="GO:0051301">
    <property type="term" value="P:cell division"/>
    <property type="evidence" value="ECO:0007669"/>
    <property type="project" value="UniProtKB-KW"/>
</dbReference>
<feature type="region of interest" description="Disordered" evidence="9">
    <location>
        <begin position="431"/>
        <end position="457"/>
    </location>
</feature>
<name>A0A9F5IK98_PYTBI</name>
<evidence type="ECO:0000256" key="2">
    <source>
        <dbReference type="ARBA" id="ARBA00010845"/>
    </source>
</evidence>
<organism evidence="10 11">
    <name type="scientific">Python bivittatus</name>
    <name type="common">Burmese python</name>
    <name type="synonym">Python molurus bivittatus</name>
    <dbReference type="NCBI Taxonomy" id="176946"/>
    <lineage>
        <taxon>Eukaryota</taxon>
        <taxon>Metazoa</taxon>
        <taxon>Chordata</taxon>
        <taxon>Craniata</taxon>
        <taxon>Vertebrata</taxon>
        <taxon>Euteleostomi</taxon>
        <taxon>Lepidosauria</taxon>
        <taxon>Squamata</taxon>
        <taxon>Bifurcata</taxon>
        <taxon>Unidentata</taxon>
        <taxon>Episquamata</taxon>
        <taxon>Toxicofera</taxon>
        <taxon>Serpentes</taxon>
        <taxon>Henophidia</taxon>
        <taxon>Pythonidae</taxon>
        <taxon>Python</taxon>
    </lineage>
</organism>
<feature type="compositionally biased region" description="Low complexity" evidence="9">
    <location>
        <begin position="437"/>
        <end position="456"/>
    </location>
</feature>
<evidence type="ECO:0000313" key="11">
    <source>
        <dbReference type="RefSeq" id="XP_025026575.1"/>
    </source>
</evidence>
<comment type="subcellular location">
    <subcellularLocation>
        <location evidence="1">Chromosome</location>
        <location evidence="1">Centromere</location>
    </subcellularLocation>
</comment>
<feature type="region of interest" description="Disordered" evidence="9">
    <location>
        <begin position="543"/>
        <end position="568"/>
    </location>
</feature>
<feature type="region of interest" description="Disordered" evidence="9">
    <location>
        <begin position="952"/>
        <end position="981"/>
    </location>
</feature>
<evidence type="ECO:0000256" key="8">
    <source>
        <dbReference type="ARBA" id="ARBA00023328"/>
    </source>
</evidence>
<evidence type="ECO:0000256" key="4">
    <source>
        <dbReference type="ARBA" id="ARBA00022618"/>
    </source>
</evidence>
<evidence type="ECO:0000313" key="10">
    <source>
        <dbReference type="Proteomes" id="UP000695026"/>
    </source>
</evidence>
<keyword evidence="3" id="KW-0158">Chromosome</keyword>
<protein>
    <submittedName>
        <fullName evidence="11">Shugoshin 2</fullName>
    </submittedName>
</protein>
<feature type="region of interest" description="Disordered" evidence="9">
    <location>
        <begin position="866"/>
        <end position="901"/>
    </location>
</feature>
<proteinExistence type="inferred from homology"/>
<dbReference type="OrthoDB" id="5990092at2759"/>
<reference evidence="11" key="1">
    <citation type="submission" date="2025-08" db="UniProtKB">
        <authorList>
            <consortium name="RefSeq"/>
        </authorList>
    </citation>
    <scope>IDENTIFICATION</scope>
    <source>
        <tissue evidence="11">Liver</tissue>
    </source>
</reference>
<evidence type="ECO:0000256" key="3">
    <source>
        <dbReference type="ARBA" id="ARBA00022454"/>
    </source>
</evidence>
<dbReference type="KEGG" id="pbi:103056119"/>
<dbReference type="PANTHER" id="PTHR21577:SF3">
    <property type="entry name" value="SHUGOSHIN 1-RELATED"/>
    <property type="match status" value="1"/>
</dbReference>
<keyword evidence="5" id="KW-0159">Chromosome partition</keyword>
<dbReference type="RefSeq" id="XP_025026575.1">
    <property type="nucleotide sequence ID" value="XM_025170807.1"/>
</dbReference>
<feature type="region of interest" description="Disordered" evidence="9">
    <location>
        <begin position="646"/>
        <end position="698"/>
    </location>
</feature>
<comment type="similarity">
    <text evidence="2">Belongs to the shugoshin family.</text>
</comment>
<keyword evidence="6" id="KW-0175">Coiled coil</keyword>
<dbReference type="Proteomes" id="UP000695026">
    <property type="component" value="Unplaced"/>
</dbReference>
<keyword evidence="7" id="KW-0131">Cell cycle</keyword>
<sequence length="1008" mass="112954">MGVSLTDFERSSAAYILRIFRPVGIVYVHVIFSCNQNEGCKYLQDPERENSSQLFDGVLEKMAFQEHTETSAVFFTSGVRERMKEKKNGVLKTAKLNASLASKIRTRTINNSSIIKVSLKQNNKALALALNSAKITAQKLTDDKMLLQKEVELAHFENACLRQKLSSVNKYIDELQLFMNSCFETAIKLTRSSESDSCSSLLNERGHSGIRDTSGNQGGGNCSRVILKSMRIPLSHVDDEENDNGKNTSTSLETFPLDPSETAFGEPWRSRPFPELKKSFSSFIDKSLATSGKSGRELHGVVGSAVALNSSTIFGDNLWNVPQNSRSCLLSILDKNSPVQRYEDTIRPCSDSMLLSEHVTKRKKRRTGLPVAFGNNSETELSDTDDLQGTKETESLAKENLEVSHVGELITLNSKSKSYMKIKANETKTLEKGNAETKNTSSSSQSKLNLNNGNNGRMDINVAVSKTNELNNSKIKLPKSACHIENSDQSRKEECSSQHLDQTTRNRRTFVVEPNCVNNCNPTTQEIKKRIFLEKMKNLENQFQSPESRPLNNENQQNEKSYSYSTKCPNKTKSYRKTIVLDPGPPDDRKDCASFQHDTKEKTDLENVDNLGRWFQSPESNSLNIIVSTEHSVGFQKQVPSKEATSELNVKRKKSKKKVHEINGSHWLSEMEEQSLDNTDPELQKSERKTKKRHRGKTVNADRDIIQRELCSASSDVFDLSEKVPKVSKKKTKKSRYIASAFSISLDDEDNIFEGRDRSSVQNSWGTSSTPNSCSLSKINSHSEKTNWIANSYEAGLKKKLESMSTFTEKTCTVNDFSNEGPDSEFVPQGSEECETSQANQTRWSFLRVPGCRALQNPSIVNITKTLPVNPDSPSLGHSKSSSYSPSVLHPVEAQASPERDSALSTISTVFKKNIEKPMASGRQEKQPIHAIPEITLQNATVQENRNKGLKDLTNSVPLETSPIRPSRRRKNDVSYAEPRLNRKLRRGDPFTITDFLSSPIYKAKNKK</sequence>
<evidence type="ECO:0000256" key="1">
    <source>
        <dbReference type="ARBA" id="ARBA00004584"/>
    </source>
</evidence>
<evidence type="ECO:0000256" key="5">
    <source>
        <dbReference type="ARBA" id="ARBA00022829"/>
    </source>
</evidence>
<accession>A0A9F5IK98</accession>
<evidence type="ECO:0000256" key="6">
    <source>
        <dbReference type="ARBA" id="ARBA00023054"/>
    </source>
</evidence>
<feature type="compositionally biased region" description="Polar residues" evidence="9">
    <location>
        <begin position="866"/>
        <end position="886"/>
    </location>
</feature>
<dbReference type="GO" id="GO:0007059">
    <property type="term" value="P:chromosome segregation"/>
    <property type="evidence" value="ECO:0007669"/>
    <property type="project" value="UniProtKB-KW"/>
</dbReference>
<dbReference type="InterPro" id="IPR038889">
    <property type="entry name" value="Shugoshin1/2"/>
</dbReference>
<dbReference type="GO" id="GO:0000776">
    <property type="term" value="C:kinetochore"/>
    <property type="evidence" value="ECO:0007669"/>
    <property type="project" value="TreeGrafter"/>
</dbReference>
<feature type="region of interest" description="Disordered" evidence="9">
    <location>
        <begin position="759"/>
        <end position="778"/>
    </location>
</feature>
<dbReference type="PANTHER" id="PTHR21577">
    <property type="entry name" value="SHUGOSHIN"/>
    <property type="match status" value="1"/>
</dbReference>
<feature type="region of interest" description="Disordered" evidence="9">
    <location>
        <begin position="367"/>
        <end position="389"/>
    </location>
</feature>
<dbReference type="OMA" id="CHIENSD"/>
<dbReference type="GO" id="GO:0051177">
    <property type="term" value="P:meiotic sister chromatid cohesion"/>
    <property type="evidence" value="ECO:0007669"/>
    <property type="project" value="TreeGrafter"/>
</dbReference>
<feature type="region of interest" description="Disordered" evidence="9">
    <location>
        <begin position="237"/>
        <end position="256"/>
    </location>
</feature>
<dbReference type="GeneID" id="103056119"/>
<gene>
    <name evidence="11" type="primary">LOC103056119</name>
</gene>